<reference evidence="6" key="2">
    <citation type="submission" date="2025-08" db="UniProtKB">
        <authorList>
            <consortium name="Ensembl"/>
        </authorList>
    </citation>
    <scope>IDENTIFICATION</scope>
</reference>
<dbReference type="PANTHER" id="PTHR11256">
    <property type="entry name" value="BCL-2 RELATED"/>
    <property type="match status" value="1"/>
</dbReference>
<dbReference type="InterPro" id="IPR026298">
    <property type="entry name" value="Bcl-2_fam"/>
</dbReference>
<evidence type="ECO:0000256" key="4">
    <source>
        <dbReference type="SAM" id="SignalP"/>
    </source>
</evidence>
<dbReference type="InterPro" id="IPR046371">
    <property type="entry name" value="Bcl-2_BH1-3"/>
</dbReference>
<dbReference type="CDD" id="cd06845">
    <property type="entry name" value="Bcl-2_like"/>
    <property type="match status" value="1"/>
</dbReference>
<dbReference type="GO" id="GO:0042981">
    <property type="term" value="P:regulation of apoptotic process"/>
    <property type="evidence" value="ECO:0007669"/>
    <property type="project" value="InterPro"/>
</dbReference>
<organism evidence="6 7">
    <name type="scientific">Anas platyrhynchos</name>
    <name type="common">Mallard</name>
    <name type="synonym">Anas boschas</name>
    <dbReference type="NCBI Taxonomy" id="8839"/>
    <lineage>
        <taxon>Eukaryota</taxon>
        <taxon>Metazoa</taxon>
        <taxon>Chordata</taxon>
        <taxon>Craniata</taxon>
        <taxon>Vertebrata</taxon>
        <taxon>Euteleostomi</taxon>
        <taxon>Archelosauria</taxon>
        <taxon>Archosauria</taxon>
        <taxon>Dinosauria</taxon>
        <taxon>Saurischia</taxon>
        <taxon>Theropoda</taxon>
        <taxon>Coelurosauria</taxon>
        <taxon>Aves</taxon>
        <taxon>Neognathae</taxon>
        <taxon>Galloanserae</taxon>
        <taxon>Anseriformes</taxon>
        <taxon>Anatidae</taxon>
        <taxon>Anatinae</taxon>
        <taxon>Anas</taxon>
    </lineage>
</organism>
<feature type="region of interest" description="Disordered" evidence="3">
    <location>
        <begin position="330"/>
        <end position="355"/>
    </location>
</feature>
<dbReference type="InterPro" id="IPR002475">
    <property type="entry name" value="Bcl2-like"/>
</dbReference>
<keyword evidence="4" id="KW-0732">Signal</keyword>
<proteinExistence type="inferred from homology"/>
<name>A0A8B9TRZ1_ANAPL</name>
<dbReference type="GO" id="GO:0008630">
    <property type="term" value="P:intrinsic apoptotic signaling pathway in response to DNA damage"/>
    <property type="evidence" value="ECO:0007669"/>
    <property type="project" value="TreeGrafter"/>
</dbReference>
<dbReference type="GO" id="GO:0097192">
    <property type="term" value="P:extrinsic apoptotic signaling pathway in absence of ligand"/>
    <property type="evidence" value="ECO:0007669"/>
    <property type="project" value="TreeGrafter"/>
</dbReference>
<feature type="compositionally biased region" description="Polar residues" evidence="3">
    <location>
        <begin position="105"/>
        <end position="118"/>
    </location>
</feature>
<feature type="signal peptide" evidence="4">
    <location>
        <begin position="1"/>
        <end position="18"/>
    </location>
</feature>
<reference evidence="6" key="3">
    <citation type="submission" date="2025-09" db="UniProtKB">
        <authorList>
            <consortium name="Ensembl"/>
        </authorList>
    </citation>
    <scope>IDENTIFICATION</scope>
</reference>
<dbReference type="GO" id="GO:0001836">
    <property type="term" value="P:release of cytochrome c from mitochondria"/>
    <property type="evidence" value="ECO:0007669"/>
    <property type="project" value="TreeGrafter"/>
</dbReference>
<accession>A0A8B9TRZ1</accession>
<dbReference type="InterPro" id="IPR036834">
    <property type="entry name" value="Bcl-2-like_sf"/>
</dbReference>
<feature type="domain" description="Bcl-2 Bcl-2 homology region 1-3" evidence="5">
    <location>
        <begin position="168"/>
        <end position="275"/>
    </location>
</feature>
<evidence type="ECO:0000313" key="7">
    <source>
        <dbReference type="Proteomes" id="UP000694400"/>
    </source>
</evidence>
<dbReference type="AlphaFoldDB" id="A0A8B9TRZ1"/>
<dbReference type="PANTHER" id="PTHR11256:SF41">
    <property type="entry name" value="BCL-2 HOMOLOGOUS ANTAGONIST_KILLER"/>
    <property type="match status" value="1"/>
</dbReference>
<evidence type="ECO:0000259" key="5">
    <source>
        <dbReference type="SMART" id="SM00337"/>
    </source>
</evidence>
<dbReference type="GO" id="GO:0005741">
    <property type="term" value="C:mitochondrial outer membrane"/>
    <property type="evidence" value="ECO:0007669"/>
    <property type="project" value="TreeGrafter"/>
</dbReference>
<dbReference type="Pfam" id="PF00452">
    <property type="entry name" value="Bcl-2"/>
    <property type="match status" value="1"/>
</dbReference>
<feature type="chain" id="PRO_5034956145" description="Bcl-2 Bcl-2 homology region 1-3 domain-containing protein" evidence="4">
    <location>
        <begin position="19"/>
        <end position="414"/>
    </location>
</feature>
<feature type="region of interest" description="Disordered" evidence="3">
    <location>
        <begin position="29"/>
        <end position="118"/>
    </location>
</feature>
<dbReference type="Ensembl" id="ENSAPLT00020026477.1">
    <property type="protein sequence ID" value="ENSAPLP00020024551.1"/>
    <property type="gene ID" value="ENSAPLG00020016921.1"/>
</dbReference>
<dbReference type="Gene3D" id="1.10.437.10">
    <property type="entry name" value="Blc2-like"/>
    <property type="match status" value="1"/>
</dbReference>
<dbReference type="PROSITE" id="PS50062">
    <property type="entry name" value="BCL2_FAMILY"/>
    <property type="match status" value="1"/>
</dbReference>
<keyword evidence="2" id="KW-0053">Apoptosis</keyword>
<protein>
    <recommendedName>
        <fullName evidence="5">Bcl-2 Bcl-2 homology region 1-3 domain-containing protein</fullName>
    </recommendedName>
</protein>
<evidence type="ECO:0000256" key="1">
    <source>
        <dbReference type="ARBA" id="ARBA00009458"/>
    </source>
</evidence>
<dbReference type="Proteomes" id="UP000694400">
    <property type="component" value="Chromosome 26"/>
</dbReference>
<reference evidence="6" key="1">
    <citation type="submission" date="2019-08" db="EMBL/GenBank/DDBJ databases">
        <title>Three high-quality genomes provides insights into domestication of ducks.</title>
        <authorList>
            <person name="Hou Z.C."/>
            <person name="Zhu F."/>
            <person name="Yin Z.T."/>
            <person name="Zhang F."/>
        </authorList>
    </citation>
    <scope>NUCLEOTIDE SEQUENCE [LARGE SCALE GENOMIC DNA]</scope>
</reference>
<dbReference type="PROSITE" id="PS01080">
    <property type="entry name" value="BH1"/>
    <property type="match status" value="1"/>
</dbReference>
<dbReference type="SUPFAM" id="SSF56854">
    <property type="entry name" value="Bcl-2 inhibitors of programmed cell death"/>
    <property type="match status" value="1"/>
</dbReference>
<sequence>MVWGWVSNFFFFFSVSLLLFPPPPRPCSLPSPAPRRCAPGRRQEGSGGDGAAPRRDALGLTGTPPGPPGPRREPVKLILPSISAMASGNDGDPPRAHGRRGSNGRRLSQELNSEDQVAQETEEVFRSYAFYRYQQEREESGEEVPLDPEIAEIQQDLGSTGSLVGRRLAIIGDDINKRYDAEFRYMLKSLQLTKENAYDYFIKIASSLFESGINWGRVIALLGFGYCMAIHCLPARHNRLPPPHRPLRDGVHAAQPHRPVDRPAGRMGGCTRSGQCLHEVHAGGGGPGDGGAFSGVSLQLNNDNTSNGLCFLKRQSDPTIMAPGSMALPRQQGSCLRSKEPFPASSTRGKGRPTKTAKFWQSASCSDWALSLTFKQSVVSFCYLQAASLLQHPHLCCSLMQIFLGEIRLNTSPG</sequence>
<dbReference type="GO" id="GO:0015288">
    <property type="term" value="F:porin activity"/>
    <property type="evidence" value="ECO:0007669"/>
    <property type="project" value="TreeGrafter"/>
</dbReference>
<comment type="similarity">
    <text evidence="1">Belongs to the Bcl-2 family.</text>
</comment>
<dbReference type="InterPro" id="IPR020717">
    <property type="entry name" value="Bcl2_BH1_motif_CS"/>
</dbReference>
<evidence type="ECO:0000256" key="3">
    <source>
        <dbReference type="SAM" id="MobiDB-lite"/>
    </source>
</evidence>
<dbReference type="SMART" id="SM00337">
    <property type="entry name" value="BCL"/>
    <property type="match status" value="1"/>
</dbReference>
<evidence type="ECO:0000313" key="6">
    <source>
        <dbReference type="Ensembl" id="ENSAPLP00020024551.1"/>
    </source>
</evidence>
<evidence type="ECO:0000256" key="2">
    <source>
        <dbReference type="ARBA" id="ARBA00022703"/>
    </source>
</evidence>
<dbReference type="GO" id="GO:0051400">
    <property type="term" value="F:BH domain binding"/>
    <property type="evidence" value="ECO:0007669"/>
    <property type="project" value="TreeGrafter"/>
</dbReference>